<evidence type="ECO:0000313" key="6">
    <source>
        <dbReference type="Proteomes" id="UP000232587"/>
    </source>
</evidence>
<evidence type="ECO:0000256" key="1">
    <source>
        <dbReference type="ARBA" id="ARBA00005964"/>
    </source>
</evidence>
<keyword evidence="6" id="KW-1185">Reference proteome</keyword>
<feature type="domain" description="Carboxylesterase type B" evidence="4">
    <location>
        <begin position="355"/>
        <end position="479"/>
    </location>
</feature>
<evidence type="ECO:0000256" key="3">
    <source>
        <dbReference type="RuleBase" id="RU361235"/>
    </source>
</evidence>
<accession>A0A2N0H3Q5</accession>
<feature type="domain" description="Carboxylesterase type B" evidence="4">
    <location>
        <begin position="9"/>
        <end position="325"/>
    </location>
</feature>
<dbReference type="Proteomes" id="UP000232587">
    <property type="component" value="Unassembled WGS sequence"/>
</dbReference>
<dbReference type="PROSITE" id="PS00122">
    <property type="entry name" value="CARBOXYLESTERASE_B_1"/>
    <property type="match status" value="1"/>
</dbReference>
<dbReference type="InterPro" id="IPR019826">
    <property type="entry name" value="Carboxylesterase_B_AS"/>
</dbReference>
<sequence>MPPASATTAPEVRLRTGRVAGAAEGGIERFLNIPYAAAPTGDLRWRPPRSAASWHGVRDATRMGPACPQPVRPALVAGGLADVQSEDCLQLNVWRPAGARRLPVMVWFHGGAHVIGSGTFPAFDGSALAAQGIIVVTVNFRLGALGYFAHPALSADAPCGEPLGNYGLMDQLAALRWVRRNIDAFGGDPGAVTVAGESAGAIDVLTLLSLREARGLFARAIVQSGVGLADPFALAAEERRGSELAQRAGAGSAATAAELRALPGDALIRASDGKSGGLLVGPMIDGKLLREAPWRAFARGGAIDVPLLIGANSNEASVILAMGVPPGSAASYLGPSPDAVRAAYGANLNDAELARQVLGDAWFVAPSRWIAGQASGGAPSWLYHFDYVPNSRRGKAPGAAHGSEIPFVFGTLDYFASLAGPVSTEDRAFGTGISACWAAFVKTGRPGCALVADWPRYDRSTDRLALFGPRSQNVEHFRKAQLDHLLGVFFAREGGLR</sequence>
<proteinExistence type="inferred from homology"/>
<organism evidence="5 6">
    <name type="scientific">Novosphingobium kunmingense</name>
    <dbReference type="NCBI Taxonomy" id="1211806"/>
    <lineage>
        <taxon>Bacteria</taxon>
        <taxon>Pseudomonadati</taxon>
        <taxon>Pseudomonadota</taxon>
        <taxon>Alphaproteobacteria</taxon>
        <taxon>Sphingomonadales</taxon>
        <taxon>Sphingomonadaceae</taxon>
        <taxon>Novosphingobium</taxon>
    </lineage>
</organism>
<dbReference type="GO" id="GO:0016787">
    <property type="term" value="F:hydrolase activity"/>
    <property type="evidence" value="ECO:0007669"/>
    <property type="project" value="UniProtKB-KW"/>
</dbReference>
<evidence type="ECO:0000256" key="2">
    <source>
        <dbReference type="ARBA" id="ARBA00022801"/>
    </source>
</evidence>
<dbReference type="EMBL" id="PHUF01000006">
    <property type="protein sequence ID" value="PKB13572.1"/>
    <property type="molecule type" value="Genomic_DNA"/>
</dbReference>
<dbReference type="RefSeq" id="WP_232730286.1">
    <property type="nucleotide sequence ID" value="NZ_PHUF01000006.1"/>
</dbReference>
<dbReference type="PANTHER" id="PTHR11559">
    <property type="entry name" value="CARBOXYLESTERASE"/>
    <property type="match status" value="1"/>
</dbReference>
<dbReference type="InterPro" id="IPR002018">
    <property type="entry name" value="CarbesteraseB"/>
</dbReference>
<dbReference type="InterPro" id="IPR029058">
    <property type="entry name" value="AB_hydrolase_fold"/>
</dbReference>
<evidence type="ECO:0000313" key="5">
    <source>
        <dbReference type="EMBL" id="PKB13572.1"/>
    </source>
</evidence>
<comment type="caution">
    <text evidence="5">The sequence shown here is derived from an EMBL/GenBank/DDBJ whole genome shotgun (WGS) entry which is preliminary data.</text>
</comment>
<name>A0A2N0H3Q5_9SPHN</name>
<comment type="similarity">
    <text evidence="1 3">Belongs to the type-B carboxylesterase/lipase family.</text>
</comment>
<keyword evidence="2 3" id="KW-0378">Hydrolase</keyword>
<dbReference type="InterPro" id="IPR050309">
    <property type="entry name" value="Type-B_Carboxylest/Lipase"/>
</dbReference>
<dbReference type="SUPFAM" id="SSF53474">
    <property type="entry name" value="alpha/beta-Hydrolases"/>
    <property type="match status" value="1"/>
</dbReference>
<dbReference type="Gene3D" id="3.40.50.1820">
    <property type="entry name" value="alpha/beta hydrolase"/>
    <property type="match status" value="1"/>
</dbReference>
<protein>
    <recommendedName>
        <fullName evidence="3">Carboxylic ester hydrolase</fullName>
        <ecNumber evidence="3">3.1.1.-</ecNumber>
    </recommendedName>
</protein>
<dbReference type="Pfam" id="PF00135">
    <property type="entry name" value="COesterase"/>
    <property type="match status" value="2"/>
</dbReference>
<dbReference type="AlphaFoldDB" id="A0A2N0H3Q5"/>
<dbReference type="EC" id="3.1.1.-" evidence="3"/>
<evidence type="ECO:0000259" key="4">
    <source>
        <dbReference type="Pfam" id="PF00135"/>
    </source>
</evidence>
<gene>
    <name evidence="5" type="ORF">B0I00_3008</name>
</gene>
<reference evidence="5 6" key="1">
    <citation type="submission" date="2017-11" db="EMBL/GenBank/DDBJ databases">
        <title>Genomic Encyclopedia of Type Strains, Phase III (KMG-III): the genomes of soil and plant-associated and newly described type strains.</title>
        <authorList>
            <person name="Whitman W."/>
        </authorList>
    </citation>
    <scope>NUCLEOTIDE SEQUENCE [LARGE SCALE GENOMIC DNA]</scope>
    <source>
        <strain evidence="5 6">CGMCC 1.12274</strain>
    </source>
</reference>